<dbReference type="AlphaFoldDB" id="E9FU06"/>
<keyword evidence="2" id="KW-1185">Reference proteome</keyword>
<reference evidence="1 2" key="1">
    <citation type="journal article" date="2011" name="Science">
        <title>The ecoresponsive genome of Daphnia pulex.</title>
        <authorList>
            <person name="Colbourne J.K."/>
            <person name="Pfrender M.E."/>
            <person name="Gilbert D."/>
            <person name="Thomas W.K."/>
            <person name="Tucker A."/>
            <person name="Oakley T.H."/>
            <person name="Tokishita S."/>
            <person name="Aerts A."/>
            <person name="Arnold G.J."/>
            <person name="Basu M.K."/>
            <person name="Bauer D.J."/>
            <person name="Caceres C.E."/>
            <person name="Carmel L."/>
            <person name="Casola C."/>
            <person name="Choi J.H."/>
            <person name="Detter J.C."/>
            <person name="Dong Q."/>
            <person name="Dusheyko S."/>
            <person name="Eads B.D."/>
            <person name="Frohlich T."/>
            <person name="Geiler-Samerotte K.A."/>
            <person name="Gerlach D."/>
            <person name="Hatcher P."/>
            <person name="Jogdeo S."/>
            <person name="Krijgsveld J."/>
            <person name="Kriventseva E.V."/>
            <person name="Kultz D."/>
            <person name="Laforsch C."/>
            <person name="Lindquist E."/>
            <person name="Lopez J."/>
            <person name="Manak J.R."/>
            <person name="Muller J."/>
            <person name="Pangilinan J."/>
            <person name="Patwardhan R.P."/>
            <person name="Pitluck S."/>
            <person name="Pritham E.J."/>
            <person name="Rechtsteiner A."/>
            <person name="Rho M."/>
            <person name="Rogozin I.B."/>
            <person name="Sakarya O."/>
            <person name="Salamov A."/>
            <person name="Schaack S."/>
            <person name="Shapiro H."/>
            <person name="Shiga Y."/>
            <person name="Skalitzky C."/>
            <person name="Smith Z."/>
            <person name="Souvorov A."/>
            <person name="Sung W."/>
            <person name="Tang Z."/>
            <person name="Tsuchiya D."/>
            <person name="Tu H."/>
            <person name="Vos H."/>
            <person name="Wang M."/>
            <person name="Wolf Y.I."/>
            <person name="Yamagata H."/>
            <person name="Yamada T."/>
            <person name="Ye Y."/>
            <person name="Shaw J.R."/>
            <person name="Andrews J."/>
            <person name="Crease T.J."/>
            <person name="Tang H."/>
            <person name="Lucas S.M."/>
            <person name="Robertson H.M."/>
            <person name="Bork P."/>
            <person name="Koonin E.V."/>
            <person name="Zdobnov E.M."/>
            <person name="Grigoriev I.V."/>
            <person name="Lynch M."/>
            <person name="Boore J.L."/>
        </authorList>
    </citation>
    <scope>NUCLEOTIDE SEQUENCE [LARGE SCALE GENOMIC DNA]</scope>
</reference>
<name>E9FU06_DAPPU</name>
<dbReference type="HOGENOM" id="CLU_2608437_0_0_1"/>
<accession>E9FU06</accession>
<dbReference type="InParanoid" id="E9FU06"/>
<evidence type="ECO:0000313" key="1">
    <source>
        <dbReference type="EMBL" id="EFX89550.1"/>
    </source>
</evidence>
<protein>
    <submittedName>
        <fullName evidence="1">Uncharacterized protein</fullName>
    </submittedName>
</protein>
<dbReference type="EMBL" id="GL732524">
    <property type="protein sequence ID" value="EFX89550.1"/>
    <property type="molecule type" value="Genomic_DNA"/>
</dbReference>
<sequence length="79" mass="9014">MNYQPKSENGIDYRRKNSELCSLLSTLVQNHSILLNDSSLIPSSGEPRITGEPNRPISPICRSDHVTNSYGWYFLFLEL</sequence>
<proteinExistence type="predicted"/>
<evidence type="ECO:0000313" key="2">
    <source>
        <dbReference type="Proteomes" id="UP000000305"/>
    </source>
</evidence>
<dbReference type="KEGG" id="dpx:DAPPUDRAFT_233419"/>
<gene>
    <name evidence="1" type="ORF">DAPPUDRAFT_233419</name>
</gene>
<organism evidence="1 2">
    <name type="scientific">Daphnia pulex</name>
    <name type="common">Water flea</name>
    <dbReference type="NCBI Taxonomy" id="6669"/>
    <lineage>
        <taxon>Eukaryota</taxon>
        <taxon>Metazoa</taxon>
        <taxon>Ecdysozoa</taxon>
        <taxon>Arthropoda</taxon>
        <taxon>Crustacea</taxon>
        <taxon>Branchiopoda</taxon>
        <taxon>Diplostraca</taxon>
        <taxon>Cladocera</taxon>
        <taxon>Anomopoda</taxon>
        <taxon>Daphniidae</taxon>
        <taxon>Daphnia</taxon>
    </lineage>
</organism>
<dbReference type="Proteomes" id="UP000000305">
    <property type="component" value="Unassembled WGS sequence"/>
</dbReference>